<keyword evidence="2" id="KW-1185">Reference proteome</keyword>
<sequence length="249" mass="28188">MMSAARDPFYLVKEEIQDSVNKVQAAFGRWEQLLSSHERSNLGKEVVTGCESIEWQVDELDRAIAVAAKDPARFSIDTTELDKRRTWTNSTRIKIYSLRMAVQNWMDKAQAQGQSASRGNTRRELLRMPNDGPGPKPNQAIMHENEDYLTSQSDTQALIMKEQDQELDELSETVERLGGVGLTIHEELAGQDKILEDLGKDMDGTSSRLDFIQRRVAYVIKKAGAKGQIFLIIFLVVLLLILVLLVFYT</sequence>
<name>A0ACC2ERG4_DIPCM</name>
<organism evidence="1 2">
    <name type="scientific">Diphasiastrum complanatum</name>
    <name type="common">Issler's clubmoss</name>
    <name type="synonym">Lycopodium complanatum</name>
    <dbReference type="NCBI Taxonomy" id="34168"/>
    <lineage>
        <taxon>Eukaryota</taxon>
        <taxon>Viridiplantae</taxon>
        <taxon>Streptophyta</taxon>
        <taxon>Embryophyta</taxon>
        <taxon>Tracheophyta</taxon>
        <taxon>Lycopodiopsida</taxon>
        <taxon>Lycopodiales</taxon>
        <taxon>Lycopodiaceae</taxon>
        <taxon>Lycopodioideae</taxon>
        <taxon>Diphasiastrum</taxon>
    </lineage>
</organism>
<evidence type="ECO:0000313" key="2">
    <source>
        <dbReference type="Proteomes" id="UP001162992"/>
    </source>
</evidence>
<protein>
    <submittedName>
        <fullName evidence="1">Uncharacterized protein</fullName>
    </submittedName>
</protein>
<proteinExistence type="predicted"/>
<evidence type="ECO:0000313" key="1">
    <source>
        <dbReference type="EMBL" id="KAJ7569031.1"/>
    </source>
</evidence>
<reference evidence="2" key="1">
    <citation type="journal article" date="2024" name="Proc. Natl. Acad. Sci. U.S.A.">
        <title>Extraordinary preservation of gene collinearity over three hundred million years revealed in homosporous lycophytes.</title>
        <authorList>
            <person name="Li C."/>
            <person name="Wickell D."/>
            <person name="Kuo L.Y."/>
            <person name="Chen X."/>
            <person name="Nie B."/>
            <person name="Liao X."/>
            <person name="Peng D."/>
            <person name="Ji J."/>
            <person name="Jenkins J."/>
            <person name="Williams M."/>
            <person name="Shu S."/>
            <person name="Plott C."/>
            <person name="Barry K."/>
            <person name="Rajasekar S."/>
            <person name="Grimwood J."/>
            <person name="Han X."/>
            <person name="Sun S."/>
            <person name="Hou Z."/>
            <person name="He W."/>
            <person name="Dai G."/>
            <person name="Sun C."/>
            <person name="Schmutz J."/>
            <person name="Leebens-Mack J.H."/>
            <person name="Li F.W."/>
            <person name="Wang L."/>
        </authorList>
    </citation>
    <scope>NUCLEOTIDE SEQUENCE [LARGE SCALE GENOMIC DNA]</scope>
    <source>
        <strain evidence="2">cv. PW_Plant_1</strain>
    </source>
</reference>
<dbReference type="EMBL" id="CM055092">
    <property type="protein sequence ID" value="KAJ7569031.1"/>
    <property type="molecule type" value="Genomic_DNA"/>
</dbReference>
<dbReference type="Proteomes" id="UP001162992">
    <property type="component" value="Chromosome 1"/>
</dbReference>
<accession>A0ACC2ERG4</accession>
<comment type="caution">
    <text evidence="1">The sequence shown here is derived from an EMBL/GenBank/DDBJ whole genome shotgun (WGS) entry which is preliminary data.</text>
</comment>
<gene>
    <name evidence="1" type="ORF">O6H91_01G058300</name>
</gene>